<dbReference type="EMBL" id="QFYS01000009">
    <property type="protein sequence ID" value="RAK63073.1"/>
    <property type="molecule type" value="Genomic_DNA"/>
</dbReference>
<feature type="domain" description="Peptidase C14 caspase" evidence="1">
    <location>
        <begin position="70"/>
        <end position="290"/>
    </location>
</feature>
<dbReference type="Proteomes" id="UP000249524">
    <property type="component" value="Unassembled WGS sequence"/>
</dbReference>
<comment type="caution">
    <text evidence="2">The sequence shown here is derived from an EMBL/GenBank/DDBJ whole genome shotgun (WGS) entry which is preliminary data.</text>
</comment>
<dbReference type="InterPro" id="IPR011600">
    <property type="entry name" value="Pept_C14_caspase"/>
</dbReference>
<name>A0A328B7H1_9CAUL</name>
<sequence>MRRRRRERRRLPPERLPLRTSRRHFRRGRGGGILGCVGSVQGDGMRRMMAGLAAATALSLAAQPAQAEIRALIVAVSKYTDPIPSLDGPPNDAGALKAVLEQQGSRDIVTLNDAAATRGSIRAALEALGQRAKPGDWVIFYYAGHGAQAKSRDPAEEDGLDEFMALSGFRVTRPDTEQYILDDDLRGWLTNFFPTSVNVLQIADACHSGTMNRSLAGPSVFRKRTLDNPLAISLPPRPADPAARAPAGLDPPNLVYVGAAQDDQFALEGPLPRSDSPPRGLLTYALEGALKDRRPNGRLAADQDDDGRLSLAELASTLETRTRELSATQQWSSAAVPARNERSVIFQPLKPPPADERPVEVKAADDQAAELLGERGPWASIPRGTPDLTWSAKEGWVTDSRGDRVAENLTSPEQLAGVINKRKALAQLAATANERRVRVEIGPKPKGQLYKSGEGVDLAVVHRGAASYLTAFNLAGDGTVQLLFPLEGDGDGKMVEGQTRVVMARTKAAPPFGVDNVVAVATPVEPTVLRAALKRMDGKREAMAAAGVVQDELAQAKGQAALGLGELYTAR</sequence>
<dbReference type="InterPro" id="IPR029030">
    <property type="entry name" value="Caspase-like_dom_sf"/>
</dbReference>
<dbReference type="PANTHER" id="PTHR48104">
    <property type="entry name" value="METACASPASE-4"/>
    <property type="match status" value="1"/>
</dbReference>
<evidence type="ECO:0000313" key="3">
    <source>
        <dbReference type="Proteomes" id="UP000249524"/>
    </source>
</evidence>
<dbReference type="SUPFAM" id="SSF52129">
    <property type="entry name" value="Caspase-like"/>
    <property type="match status" value="1"/>
</dbReference>
<accession>A0A328B7H1</accession>
<keyword evidence="3" id="KW-1185">Reference proteome</keyword>
<dbReference type="GO" id="GO:0006508">
    <property type="term" value="P:proteolysis"/>
    <property type="evidence" value="ECO:0007669"/>
    <property type="project" value="InterPro"/>
</dbReference>
<reference evidence="2 3" key="1">
    <citation type="submission" date="2018-05" db="EMBL/GenBank/DDBJ databases">
        <authorList>
            <person name="Lanie J.A."/>
            <person name="Ng W.-L."/>
            <person name="Kazmierczak K.M."/>
            <person name="Andrzejewski T.M."/>
            <person name="Davidsen T.M."/>
            <person name="Wayne K.J."/>
            <person name="Tettelin H."/>
            <person name="Glass J.I."/>
            <person name="Rusch D."/>
            <person name="Podicherti R."/>
            <person name="Tsui H.-C.T."/>
            <person name="Winkler M.E."/>
        </authorList>
    </citation>
    <scope>NUCLEOTIDE SEQUENCE [LARGE SCALE GENOMIC DNA]</scope>
    <source>
        <strain evidence="2 3">BUT-10</strain>
    </source>
</reference>
<dbReference type="GO" id="GO:0004197">
    <property type="term" value="F:cysteine-type endopeptidase activity"/>
    <property type="evidence" value="ECO:0007669"/>
    <property type="project" value="InterPro"/>
</dbReference>
<gene>
    <name evidence="2" type="ORF">DJ019_17540</name>
</gene>
<proteinExistence type="predicted"/>
<dbReference type="InterPro" id="IPR050452">
    <property type="entry name" value="Metacaspase"/>
</dbReference>
<dbReference type="AlphaFoldDB" id="A0A328B7H1"/>
<dbReference type="GO" id="GO:0005737">
    <property type="term" value="C:cytoplasm"/>
    <property type="evidence" value="ECO:0007669"/>
    <property type="project" value="TreeGrafter"/>
</dbReference>
<organism evidence="2 3">
    <name type="scientific">Phenylobacterium kunshanense</name>
    <dbReference type="NCBI Taxonomy" id="1445034"/>
    <lineage>
        <taxon>Bacteria</taxon>
        <taxon>Pseudomonadati</taxon>
        <taxon>Pseudomonadota</taxon>
        <taxon>Alphaproteobacteria</taxon>
        <taxon>Caulobacterales</taxon>
        <taxon>Caulobacteraceae</taxon>
        <taxon>Phenylobacterium</taxon>
    </lineage>
</organism>
<dbReference type="OrthoDB" id="174027at2"/>
<dbReference type="Gene3D" id="3.40.50.1460">
    <property type="match status" value="1"/>
</dbReference>
<dbReference type="PROSITE" id="PS00018">
    <property type="entry name" value="EF_HAND_1"/>
    <property type="match status" value="1"/>
</dbReference>
<dbReference type="PANTHER" id="PTHR48104:SF30">
    <property type="entry name" value="METACASPASE-1"/>
    <property type="match status" value="1"/>
</dbReference>
<evidence type="ECO:0000259" key="1">
    <source>
        <dbReference type="Pfam" id="PF00656"/>
    </source>
</evidence>
<protein>
    <recommendedName>
        <fullName evidence="1">Peptidase C14 caspase domain-containing protein</fullName>
    </recommendedName>
</protein>
<dbReference type="InterPro" id="IPR018247">
    <property type="entry name" value="EF_Hand_1_Ca_BS"/>
</dbReference>
<dbReference type="Pfam" id="PF00656">
    <property type="entry name" value="Peptidase_C14"/>
    <property type="match status" value="1"/>
</dbReference>
<evidence type="ECO:0000313" key="2">
    <source>
        <dbReference type="EMBL" id="RAK63073.1"/>
    </source>
</evidence>